<gene>
    <name evidence="1" type="ORF">G7B40_023960</name>
</gene>
<accession>A0AAP5IAD7</accession>
<dbReference type="PANTHER" id="PTHR10039:SF5">
    <property type="entry name" value="NACHT DOMAIN-CONTAINING PROTEIN"/>
    <property type="match status" value="1"/>
</dbReference>
<name>A0AAP5IAD7_9CYAN</name>
<sequence>MNLNSKPRTISNPRGHPLEFEQVIQEKSQNFVGRDFVFTAISDFFQNYNRGYFTIVGVPGSGKSGILAKYTTENPDVVYYNAQIKGKHLTEEFLATIYIQLINQYSLHTSIPNNALESSWFLSFLLQKISDQLQPHQKLIVAIDALDAVDYKNQHSGANIFYLPRYLPEKVYFILTRRPYMSEKSGLLIETPSQTLNLSEFSQQNREDIHRYIQQYLTSNTSVQVEMNAESEEFCTRLTDESENNFMYISQILPAIAEGFYPEPFQRHELPLSLEAYYQQHWQKMTGGGLSDIALKVLRVLTSGEETQGISGQASGQSVTSRAIALAQPLRQEKRSGETPIAQTINEDEYDVEEVLENWLEFLQRQQIGTEKHYSFYHSSFQAWLAKQISNL</sequence>
<comment type="caution">
    <text evidence="1">The sequence shown here is derived from an EMBL/GenBank/DDBJ whole genome shotgun (WGS) entry which is preliminary data.</text>
</comment>
<dbReference type="Proteomes" id="UP000667802">
    <property type="component" value="Unassembled WGS sequence"/>
</dbReference>
<reference evidence="2" key="1">
    <citation type="journal article" date="2021" name="Science">
        <title>Hunting the eagle killer: A cyanobacterial neurotoxin causes vacuolar myelinopathy.</title>
        <authorList>
            <person name="Breinlinger S."/>
            <person name="Phillips T.J."/>
            <person name="Haram B.N."/>
            <person name="Mares J."/>
            <person name="Martinez Yerena J.A."/>
            <person name="Hrouzek P."/>
            <person name="Sobotka R."/>
            <person name="Henderson W.M."/>
            <person name="Schmieder P."/>
            <person name="Williams S.M."/>
            <person name="Lauderdale J.D."/>
            <person name="Wilde H.D."/>
            <person name="Gerrin W."/>
            <person name="Kust A."/>
            <person name="Washington J.W."/>
            <person name="Wagner C."/>
            <person name="Geier B."/>
            <person name="Liebeke M."/>
            <person name="Enke H."/>
            <person name="Niedermeyer T.H.J."/>
            <person name="Wilde S.B."/>
        </authorList>
    </citation>
    <scope>NUCLEOTIDE SEQUENCE [LARGE SCALE GENOMIC DNA]</scope>
    <source>
        <strain evidence="2">Thurmond2011</strain>
    </source>
</reference>
<dbReference type="RefSeq" id="WP_208338381.1">
    <property type="nucleotide sequence ID" value="NZ_CAWQFN010000089.1"/>
</dbReference>
<dbReference type="GO" id="GO:0005524">
    <property type="term" value="F:ATP binding"/>
    <property type="evidence" value="ECO:0007669"/>
    <property type="project" value="UniProtKB-KW"/>
</dbReference>
<dbReference type="SUPFAM" id="SSF52540">
    <property type="entry name" value="P-loop containing nucleoside triphosphate hydrolases"/>
    <property type="match status" value="1"/>
</dbReference>
<dbReference type="Gene3D" id="3.40.50.300">
    <property type="entry name" value="P-loop containing nucleotide triphosphate hydrolases"/>
    <property type="match status" value="1"/>
</dbReference>
<evidence type="ECO:0000313" key="2">
    <source>
        <dbReference type="Proteomes" id="UP000667802"/>
    </source>
</evidence>
<dbReference type="InterPro" id="IPR027417">
    <property type="entry name" value="P-loop_NTPase"/>
</dbReference>
<keyword evidence="1" id="KW-0547">Nucleotide-binding</keyword>
<keyword evidence="2" id="KW-1185">Reference proteome</keyword>
<keyword evidence="1" id="KW-0067">ATP-binding</keyword>
<organism evidence="1 2">
    <name type="scientific">Aetokthonos hydrillicola Thurmond2011</name>
    <dbReference type="NCBI Taxonomy" id="2712845"/>
    <lineage>
        <taxon>Bacteria</taxon>
        <taxon>Bacillati</taxon>
        <taxon>Cyanobacteriota</taxon>
        <taxon>Cyanophyceae</taxon>
        <taxon>Nostocales</taxon>
        <taxon>Hapalosiphonaceae</taxon>
        <taxon>Aetokthonos</taxon>
    </lineage>
</organism>
<proteinExistence type="predicted"/>
<evidence type="ECO:0000313" key="1">
    <source>
        <dbReference type="EMBL" id="MDR9897599.1"/>
    </source>
</evidence>
<dbReference type="AlphaFoldDB" id="A0AAP5IAD7"/>
<protein>
    <submittedName>
        <fullName evidence="1">ATP-binding protein</fullName>
    </submittedName>
</protein>
<dbReference type="EMBL" id="JAALHA020000013">
    <property type="protein sequence ID" value="MDR9897599.1"/>
    <property type="molecule type" value="Genomic_DNA"/>
</dbReference>
<dbReference type="PANTHER" id="PTHR10039">
    <property type="entry name" value="AMELOGENIN"/>
    <property type="match status" value="1"/>
</dbReference>